<dbReference type="AlphaFoldDB" id="F9FAI8"/>
<organism evidence="1">
    <name type="scientific">Fusarium oxysporum (strain Fo5176)</name>
    <name type="common">Fusarium vascular wilt</name>
    <dbReference type="NCBI Taxonomy" id="660025"/>
    <lineage>
        <taxon>Eukaryota</taxon>
        <taxon>Fungi</taxon>
        <taxon>Dikarya</taxon>
        <taxon>Ascomycota</taxon>
        <taxon>Pezizomycotina</taxon>
        <taxon>Sordariomycetes</taxon>
        <taxon>Hypocreomycetidae</taxon>
        <taxon>Hypocreales</taxon>
        <taxon>Nectriaceae</taxon>
        <taxon>Fusarium</taxon>
        <taxon>Fusarium oxysporum species complex</taxon>
    </lineage>
</organism>
<dbReference type="EMBL" id="AFQF01001192">
    <property type="protein sequence ID" value="EGU86069.1"/>
    <property type="molecule type" value="Genomic_DNA"/>
</dbReference>
<accession>F9FAI8</accession>
<reference evidence="1" key="1">
    <citation type="journal article" date="2012" name="Mol. Plant Microbe Interact.">
        <title>A highly conserved effector in Fusarium oxysporum is required for full virulence on Arabidopsis.</title>
        <authorList>
            <person name="Thatcher L.F."/>
            <person name="Gardiner D.M."/>
            <person name="Kazan K."/>
            <person name="Manners J."/>
        </authorList>
    </citation>
    <scope>NUCLEOTIDE SEQUENCE [LARGE SCALE GENOMIC DNA]</scope>
    <source>
        <strain evidence="1">Fo5176</strain>
    </source>
</reference>
<name>F9FAI8_FUSOF</name>
<protein>
    <submittedName>
        <fullName evidence="1">Uncharacterized protein</fullName>
    </submittedName>
</protein>
<feature type="non-terminal residue" evidence="1">
    <location>
        <position position="1"/>
    </location>
</feature>
<evidence type="ECO:0000313" key="1">
    <source>
        <dbReference type="EMBL" id="EGU86069.1"/>
    </source>
</evidence>
<comment type="caution">
    <text evidence="1">The sequence shown here is derived from an EMBL/GenBank/DDBJ whole genome shotgun (WGS) entry which is preliminary data.</text>
</comment>
<proteinExistence type="predicted"/>
<gene>
    <name evidence="1" type="ORF">FOXB_03414</name>
</gene>
<sequence>LLSIISYNLLTYSLLLVDYIRSFINIRINIILGLRGLLNFLKRGGGGG</sequence>